<gene>
    <name evidence="4" type="primary">LOC116299540</name>
</gene>
<evidence type="ECO:0000313" key="4">
    <source>
        <dbReference type="RefSeq" id="XP_031564071.1"/>
    </source>
</evidence>
<keyword evidence="3" id="KW-1185">Reference proteome</keyword>
<dbReference type="InterPro" id="IPR057207">
    <property type="entry name" value="FBXL15_LRR"/>
</dbReference>
<dbReference type="SMART" id="SM00367">
    <property type="entry name" value="LRR_CC"/>
    <property type="match status" value="16"/>
</dbReference>
<dbReference type="Gene3D" id="3.80.10.10">
    <property type="entry name" value="Ribonuclease Inhibitor"/>
    <property type="match status" value="2"/>
</dbReference>
<dbReference type="RefSeq" id="XP_031564071.1">
    <property type="nucleotide sequence ID" value="XM_031708211.1"/>
</dbReference>
<feature type="domain" description="F-box" evidence="2">
    <location>
        <begin position="12"/>
        <end position="52"/>
    </location>
</feature>
<dbReference type="SUPFAM" id="SSF81383">
    <property type="entry name" value="F-box domain"/>
    <property type="match status" value="1"/>
</dbReference>
<dbReference type="Pfam" id="PF12937">
    <property type="entry name" value="F-box-like"/>
    <property type="match status" value="1"/>
</dbReference>
<dbReference type="OrthoDB" id="2585512at2759"/>
<protein>
    <submittedName>
        <fullName evidence="4">F-box/LRR-repeat protein 14-like</fullName>
    </submittedName>
</protein>
<sequence>MDDNMCFQQGPLIADIAVHVFSFLSLTDRQNVAKVCRYWRSTVYQPRLWKEVTVVLPLNSSDTLIRSLNTRKITRYTCLRSTEEDFSCLLTNITNLTHLNIKGCPQLSAECLKRTLKSLTNLEHLSFSRCRQLTNNLLSYYALVGSFDKLKSLALEDCINVTHVGFKALIKQLKYLETLHLTWCERLTDGCLKTLSDSCPKLSCLKLASCDWVTFSGIQYITQKLKHIKTLDLNNSHKIDDDCIRHVAEQLDLQTLDITGIPSLTRETIAFSARKLNGLKRLSFGGGEFYFVSECEQLEEMFDEISKLTQLEYFTFDVFDEKYDKDIELCIISLLKKLPNLKLLDLGSIKSIGKETGNTIADCMPELTSLTLSSHMISDNSISTFSTRLKKLKTLDLRSCSVSDHGIKAIATGLHDLESLTLSSHPKLTDVGVKDIARNLKSLTSLDLMSCGKLTDDAVEVIAKEMSQLVSLNLSYCHRISDKGAVIIGKLLKQLQHLILDSTNILDVGFVVICEQIKSLRTLGVGNCPLTNKGLTDGAMFLKNLEELDIGSVNITDEGIHEAVKYLGGLTEITLTLCQSVTVVGLEYILTGLPNLTHLGIEQCALITESSVRHLRNNRSATISVFDHE</sequence>
<dbReference type="InterPro" id="IPR032675">
    <property type="entry name" value="LRR_dom_sf"/>
</dbReference>
<dbReference type="InParanoid" id="A0A6P8IA75"/>
<dbReference type="InterPro" id="IPR001810">
    <property type="entry name" value="F-box_dom"/>
</dbReference>
<proteinExistence type="predicted"/>
<dbReference type="Proteomes" id="UP000515163">
    <property type="component" value="Unplaced"/>
</dbReference>
<dbReference type="GeneID" id="116299540"/>
<evidence type="ECO:0000256" key="1">
    <source>
        <dbReference type="ARBA" id="ARBA00022786"/>
    </source>
</evidence>
<dbReference type="KEGG" id="aten:116299540"/>
<reference evidence="4" key="1">
    <citation type="submission" date="2025-08" db="UniProtKB">
        <authorList>
            <consortium name="RefSeq"/>
        </authorList>
    </citation>
    <scope>IDENTIFICATION</scope>
    <source>
        <tissue evidence="4">Tentacle</tissue>
    </source>
</reference>
<dbReference type="SMART" id="SM00256">
    <property type="entry name" value="FBOX"/>
    <property type="match status" value="1"/>
</dbReference>
<dbReference type="InterPro" id="IPR036047">
    <property type="entry name" value="F-box-like_dom_sf"/>
</dbReference>
<dbReference type="Gene3D" id="1.20.1280.50">
    <property type="match status" value="1"/>
</dbReference>
<accession>A0A6P8IA75</accession>
<dbReference type="GO" id="GO:0031146">
    <property type="term" value="P:SCF-dependent proteasomal ubiquitin-dependent protein catabolic process"/>
    <property type="evidence" value="ECO:0007669"/>
    <property type="project" value="TreeGrafter"/>
</dbReference>
<keyword evidence="1" id="KW-0833">Ubl conjugation pathway</keyword>
<dbReference type="AlphaFoldDB" id="A0A6P8IA75"/>
<dbReference type="Pfam" id="PF25372">
    <property type="entry name" value="DUF7885"/>
    <property type="match status" value="2"/>
</dbReference>
<evidence type="ECO:0000259" key="2">
    <source>
        <dbReference type="SMART" id="SM00256"/>
    </source>
</evidence>
<dbReference type="GO" id="GO:0019005">
    <property type="term" value="C:SCF ubiquitin ligase complex"/>
    <property type="evidence" value="ECO:0007669"/>
    <property type="project" value="TreeGrafter"/>
</dbReference>
<organism evidence="3 4">
    <name type="scientific">Actinia tenebrosa</name>
    <name type="common">Australian red waratah sea anemone</name>
    <dbReference type="NCBI Taxonomy" id="6105"/>
    <lineage>
        <taxon>Eukaryota</taxon>
        <taxon>Metazoa</taxon>
        <taxon>Cnidaria</taxon>
        <taxon>Anthozoa</taxon>
        <taxon>Hexacorallia</taxon>
        <taxon>Actiniaria</taxon>
        <taxon>Actiniidae</taxon>
        <taxon>Actinia</taxon>
    </lineage>
</organism>
<evidence type="ECO:0000313" key="3">
    <source>
        <dbReference type="Proteomes" id="UP000515163"/>
    </source>
</evidence>
<name>A0A6P8IA75_ACTTE</name>
<dbReference type="SMART" id="SM00368">
    <property type="entry name" value="LRR_RI"/>
    <property type="match status" value="4"/>
</dbReference>
<dbReference type="PANTHER" id="PTHR13318">
    <property type="entry name" value="PARTNER OF PAIRED, ISOFORM B-RELATED"/>
    <property type="match status" value="1"/>
</dbReference>
<dbReference type="InterPro" id="IPR006553">
    <property type="entry name" value="Leu-rich_rpt_Cys-con_subtyp"/>
</dbReference>
<dbReference type="SUPFAM" id="SSF52047">
    <property type="entry name" value="RNI-like"/>
    <property type="match status" value="2"/>
</dbReference>